<dbReference type="InterPro" id="IPR016187">
    <property type="entry name" value="CTDL_fold"/>
</dbReference>
<dbReference type="InterPro" id="IPR050111">
    <property type="entry name" value="C-type_lectin/snaclec_domain"/>
</dbReference>
<evidence type="ECO:0000256" key="1">
    <source>
        <dbReference type="SAM" id="MobiDB-lite"/>
    </source>
</evidence>
<evidence type="ECO:0000313" key="3">
    <source>
        <dbReference type="EMBL" id="MPC07992.1"/>
    </source>
</evidence>
<dbReference type="OrthoDB" id="6358471at2759"/>
<protein>
    <recommendedName>
        <fullName evidence="2">C-type lectin domain-containing protein</fullName>
    </recommendedName>
</protein>
<organism evidence="3 4">
    <name type="scientific">Portunus trituberculatus</name>
    <name type="common">Swimming crab</name>
    <name type="synonym">Neptunus trituberculatus</name>
    <dbReference type="NCBI Taxonomy" id="210409"/>
    <lineage>
        <taxon>Eukaryota</taxon>
        <taxon>Metazoa</taxon>
        <taxon>Ecdysozoa</taxon>
        <taxon>Arthropoda</taxon>
        <taxon>Crustacea</taxon>
        <taxon>Multicrustacea</taxon>
        <taxon>Malacostraca</taxon>
        <taxon>Eumalacostraca</taxon>
        <taxon>Eucarida</taxon>
        <taxon>Decapoda</taxon>
        <taxon>Pleocyemata</taxon>
        <taxon>Brachyura</taxon>
        <taxon>Eubrachyura</taxon>
        <taxon>Portunoidea</taxon>
        <taxon>Portunidae</taxon>
        <taxon>Portuninae</taxon>
        <taxon>Portunus</taxon>
    </lineage>
</organism>
<evidence type="ECO:0000259" key="2">
    <source>
        <dbReference type="PROSITE" id="PS50041"/>
    </source>
</evidence>
<name>A0A5B7CEF3_PORTR</name>
<dbReference type="SMART" id="SM00034">
    <property type="entry name" value="CLECT"/>
    <property type="match status" value="1"/>
</dbReference>
<sequence>MRGRGRRTTHSNLSSGAEHIPSRRQSVAPWRLCVLPFSLYLPLTAPLTTSLHPTACTEPFKAVANKWCVAANISVPEVAHTWPGARSACQRIKGDLIILEEDDKMQAITAHLLTHFSGGRESYPFWVGGRGNLGKWTWVDGSPMNLQSNMWIPDSPYEKLNNGVSHTLLIQAGPWKRRYMESMPPESNFPGYICEK</sequence>
<evidence type="ECO:0000313" key="4">
    <source>
        <dbReference type="Proteomes" id="UP000324222"/>
    </source>
</evidence>
<accession>A0A5B7CEF3</accession>
<feature type="domain" description="C-type lectin" evidence="2">
    <location>
        <begin position="64"/>
        <end position="176"/>
    </location>
</feature>
<comment type="caution">
    <text evidence="3">The sequence shown here is derived from an EMBL/GenBank/DDBJ whole genome shotgun (WGS) entry which is preliminary data.</text>
</comment>
<gene>
    <name evidence="3" type="ORF">E2C01_000561</name>
</gene>
<dbReference type="CDD" id="cd00037">
    <property type="entry name" value="CLECT"/>
    <property type="match status" value="1"/>
</dbReference>
<dbReference type="PANTHER" id="PTHR22803">
    <property type="entry name" value="MANNOSE, PHOSPHOLIPASE, LECTIN RECEPTOR RELATED"/>
    <property type="match status" value="1"/>
</dbReference>
<dbReference type="InterPro" id="IPR001304">
    <property type="entry name" value="C-type_lectin-like"/>
</dbReference>
<dbReference type="SUPFAM" id="SSF56436">
    <property type="entry name" value="C-type lectin-like"/>
    <property type="match status" value="1"/>
</dbReference>
<dbReference type="InterPro" id="IPR016186">
    <property type="entry name" value="C-type_lectin-like/link_sf"/>
</dbReference>
<dbReference type="Gene3D" id="3.10.100.10">
    <property type="entry name" value="Mannose-Binding Protein A, subunit A"/>
    <property type="match status" value="1"/>
</dbReference>
<proteinExistence type="predicted"/>
<dbReference type="Proteomes" id="UP000324222">
    <property type="component" value="Unassembled WGS sequence"/>
</dbReference>
<dbReference type="PROSITE" id="PS50041">
    <property type="entry name" value="C_TYPE_LECTIN_2"/>
    <property type="match status" value="1"/>
</dbReference>
<feature type="region of interest" description="Disordered" evidence="1">
    <location>
        <begin position="1"/>
        <end position="20"/>
    </location>
</feature>
<dbReference type="EMBL" id="VSRR010000014">
    <property type="protein sequence ID" value="MPC07992.1"/>
    <property type="molecule type" value="Genomic_DNA"/>
</dbReference>
<reference evidence="3 4" key="1">
    <citation type="submission" date="2019-05" db="EMBL/GenBank/DDBJ databases">
        <title>Another draft genome of Portunus trituberculatus and its Hox gene families provides insights of decapod evolution.</title>
        <authorList>
            <person name="Jeong J.-H."/>
            <person name="Song I."/>
            <person name="Kim S."/>
            <person name="Choi T."/>
            <person name="Kim D."/>
            <person name="Ryu S."/>
            <person name="Kim W."/>
        </authorList>
    </citation>
    <scope>NUCLEOTIDE SEQUENCE [LARGE SCALE GENOMIC DNA]</scope>
    <source>
        <tissue evidence="3">Muscle</tissue>
    </source>
</reference>
<dbReference type="AlphaFoldDB" id="A0A5B7CEF3"/>
<keyword evidence="4" id="KW-1185">Reference proteome</keyword>
<dbReference type="Pfam" id="PF00059">
    <property type="entry name" value="Lectin_C"/>
    <property type="match status" value="1"/>
</dbReference>